<accession>A0AB35IRX3</accession>
<dbReference type="GO" id="GO:0016757">
    <property type="term" value="F:glycosyltransferase activity"/>
    <property type="evidence" value="ECO:0007669"/>
    <property type="project" value="UniProtKB-KW"/>
</dbReference>
<dbReference type="AlphaFoldDB" id="A0AB35IRX3"/>
<evidence type="ECO:0000313" key="2">
    <source>
        <dbReference type="EMBL" id="MDB7085761.1"/>
    </source>
</evidence>
<evidence type="ECO:0000259" key="1">
    <source>
        <dbReference type="Pfam" id="PF00535"/>
    </source>
</evidence>
<dbReference type="Proteomes" id="UP001211987">
    <property type="component" value="Unassembled WGS sequence"/>
</dbReference>
<dbReference type="InterPro" id="IPR001173">
    <property type="entry name" value="Glyco_trans_2-like"/>
</dbReference>
<comment type="caution">
    <text evidence="2">The sequence shown here is derived from an EMBL/GenBank/DDBJ whole genome shotgun (WGS) entry which is preliminary data.</text>
</comment>
<dbReference type="SUPFAM" id="SSF53448">
    <property type="entry name" value="Nucleotide-diphospho-sugar transferases"/>
    <property type="match status" value="2"/>
</dbReference>
<keyword evidence="2" id="KW-0808">Transferase</keyword>
<dbReference type="EC" id="2.4.-.-" evidence="2"/>
<dbReference type="EMBL" id="JAQLKE010000052">
    <property type="protein sequence ID" value="MDB7085761.1"/>
    <property type="molecule type" value="Genomic_DNA"/>
</dbReference>
<name>A0AB35IRX3_9FIRM</name>
<dbReference type="PANTHER" id="PTHR43179">
    <property type="entry name" value="RHAMNOSYLTRANSFERASE WBBL"/>
    <property type="match status" value="1"/>
</dbReference>
<sequence length="419" mass="49096">IYTDEDKIDIFNRRRDPHFKPDFSPDSLLSSNYICHFTVLRKKIIDKIGGFRVGYEGSQDHDLFLRFTEKTDKIYHIPKVLYHWRMIPGSTAESIDSKNYAVERGKKSVEDALKRRGCKAVVSIHPQIPYYMIDYLYDKEPKITIIIPTKDYSDITEKCLESLFKKTTYKNFEVILMNNQSKEEATFQLFERYQKKYTNFKVINADFPFNYSKINNLAVSKTESDFILLLNNDTEIITPNWLETMVGYAMQDHIGTVGCKLLYPDNTVQHGGIVMGVGGIANHAFLNEPRESFGLYARLAIPYNYSGNTAACLMVSRKIYEEVGGLEEELNVAFNDVDFNLKVIEKGFYNIFLPQVELYHYESKSRGLDTTTEKYKRFLDEQYYMHKKWGIKIEKDPMYNINFSRSRCFVLDEFRKDDR</sequence>
<evidence type="ECO:0000313" key="3">
    <source>
        <dbReference type="Proteomes" id="UP001211987"/>
    </source>
</evidence>
<dbReference type="PANTHER" id="PTHR43179:SF7">
    <property type="entry name" value="RHAMNOSYLTRANSFERASE WBBL"/>
    <property type="match status" value="1"/>
</dbReference>
<gene>
    <name evidence="2" type="ORF">PM738_18340</name>
</gene>
<feature type="non-terminal residue" evidence="2">
    <location>
        <position position="1"/>
    </location>
</feature>
<dbReference type="InterPro" id="IPR029044">
    <property type="entry name" value="Nucleotide-diphossugar_trans"/>
</dbReference>
<reference evidence="2" key="1">
    <citation type="submission" date="2023-01" db="EMBL/GenBank/DDBJ databases">
        <title>Human gut microbiome strain richness.</title>
        <authorList>
            <person name="Chen-Liaw A."/>
        </authorList>
    </citation>
    <scope>NUCLEOTIDE SEQUENCE</scope>
    <source>
        <strain evidence="2">1001217st2_G6_1001217B_191108</strain>
    </source>
</reference>
<protein>
    <submittedName>
        <fullName evidence="2">Glycosyltransferase</fullName>
        <ecNumber evidence="2">2.4.-.-</ecNumber>
    </submittedName>
</protein>
<dbReference type="RefSeq" id="WP_272019320.1">
    <property type="nucleotide sequence ID" value="NZ_JAQLKE010000052.1"/>
</dbReference>
<organism evidence="2 3">
    <name type="scientific">Thomasclavelia ramosa</name>
    <dbReference type="NCBI Taxonomy" id="1547"/>
    <lineage>
        <taxon>Bacteria</taxon>
        <taxon>Bacillati</taxon>
        <taxon>Bacillota</taxon>
        <taxon>Erysipelotrichia</taxon>
        <taxon>Erysipelotrichales</taxon>
        <taxon>Coprobacillaceae</taxon>
        <taxon>Thomasclavelia</taxon>
    </lineage>
</organism>
<feature type="domain" description="Glycosyltransferase 2-like" evidence="1">
    <location>
        <begin position="144"/>
        <end position="323"/>
    </location>
</feature>
<dbReference type="Pfam" id="PF00535">
    <property type="entry name" value="Glycos_transf_2"/>
    <property type="match status" value="1"/>
</dbReference>
<proteinExistence type="predicted"/>
<dbReference type="Gene3D" id="3.90.550.10">
    <property type="entry name" value="Spore Coat Polysaccharide Biosynthesis Protein SpsA, Chain A"/>
    <property type="match status" value="2"/>
</dbReference>
<keyword evidence="2" id="KW-0328">Glycosyltransferase</keyword>